<dbReference type="PRINTS" id="PR00988">
    <property type="entry name" value="URIDINKINASE"/>
</dbReference>
<name>V5TFE7_BWCOV</name>
<gene>
    <name evidence="2" type="primary">NS10</name>
</gene>
<evidence type="ECO:0000313" key="3">
    <source>
        <dbReference type="Proteomes" id="UP000134696"/>
    </source>
</evidence>
<dbReference type="Proteomes" id="UP000134696">
    <property type="component" value="Genome"/>
</dbReference>
<dbReference type="GO" id="GO:0016301">
    <property type="term" value="F:kinase activity"/>
    <property type="evidence" value="ECO:0007669"/>
    <property type="project" value="InterPro"/>
</dbReference>
<dbReference type="InterPro" id="IPR006083">
    <property type="entry name" value="PRK/URK"/>
</dbReference>
<evidence type="ECO:0000259" key="1">
    <source>
        <dbReference type="Pfam" id="PF00485"/>
    </source>
</evidence>
<reference evidence="2 3" key="1">
    <citation type="journal article" date="2014" name="J. Virol.">
        <title>Discovery of a novel bottlenose dolphin coronavirus reveals a distinct species of marine mammal coronavirus in Gammacoronavirus.</title>
        <authorList>
            <person name="Woo P.C."/>
            <person name="Lau S.K."/>
            <person name="Lam C.S."/>
            <person name="Tsang A.K."/>
            <person name="Hui S.W."/>
            <person name="Fan R.Y."/>
            <person name="Martelli P."/>
            <person name="Yuen K.Y."/>
        </authorList>
    </citation>
    <scope>NUCLEOTIDE SEQUENCE [LARGE SCALE GENOMIC DNA]</scope>
    <source>
        <strain evidence="2">CF090327</strain>
    </source>
</reference>
<dbReference type="InterPro" id="IPR027417">
    <property type="entry name" value="P-loop_NTPase"/>
</dbReference>
<dbReference type="SUPFAM" id="SSF52540">
    <property type="entry name" value="P-loop containing nucleoside triphosphate hydrolases"/>
    <property type="match status" value="1"/>
</dbReference>
<proteinExistence type="predicted"/>
<protein>
    <submittedName>
        <fullName evidence="2">NS10 protein</fullName>
    </submittedName>
</protein>
<dbReference type="Gene3D" id="3.40.50.300">
    <property type="entry name" value="P-loop containing nucleotide triphosphate hydrolases"/>
    <property type="match status" value="1"/>
</dbReference>
<organism evidence="2 3">
    <name type="scientific">Bottlenose dolphin coronavirus HKU22</name>
    <dbReference type="NCBI Taxonomy" id="1433215"/>
    <lineage>
        <taxon>Viruses</taxon>
        <taxon>Riboviria</taxon>
        <taxon>Orthornavirae</taxon>
        <taxon>Pisuviricota</taxon>
        <taxon>Pisoniviricetes</taxon>
        <taxon>Nidovirales</taxon>
        <taxon>Cornidovirineae</taxon>
        <taxon>Coronaviridae</taxon>
        <taxon>Orthocoronavirinae</taxon>
        <taxon>Gammacoronavirus</taxon>
        <taxon>Cegacovirus</taxon>
        <taxon>Gammacoronavirus delphinapteri</taxon>
        <taxon>Beluga whale coronavirus (strain SW1)</taxon>
    </lineage>
</organism>
<dbReference type="GO" id="GO:0005524">
    <property type="term" value="F:ATP binding"/>
    <property type="evidence" value="ECO:0007669"/>
    <property type="project" value="InterPro"/>
</dbReference>
<sequence>MKPYIIGISGISGSGKSTFAANLKTKCGDFYAGDVVIINLGGFYRSINEDDMCLVKAGEYNFDHPYAIDLDHAGRCISAIADGHLVAVPIYDFEKKKCVGHYEVNNPRVVIVEGIHALHPKLFPLYDITAFLEVPMSEALSRRAVRDNKERGRTSEDTAEMFRKFVLPMYKLHVEPNVKKAAILVNGLNTGVHINMLYEHIKPLLIYPRF</sequence>
<evidence type="ECO:0000313" key="2">
    <source>
        <dbReference type="EMBL" id="AHB63505.1"/>
    </source>
</evidence>
<accession>V5TFE7</accession>
<dbReference type="EMBL" id="KF793825">
    <property type="protein sequence ID" value="AHB63505.1"/>
    <property type="molecule type" value="Genomic_RNA"/>
</dbReference>
<feature type="domain" description="Phosphoribulokinase/uridine kinase" evidence="1">
    <location>
        <begin position="5"/>
        <end position="188"/>
    </location>
</feature>
<dbReference type="PANTHER" id="PTHR10285">
    <property type="entry name" value="URIDINE KINASE"/>
    <property type="match status" value="1"/>
</dbReference>
<dbReference type="Pfam" id="PF00485">
    <property type="entry name" value="PRK"/>
    <property type="match status" value="1"/>
</dbReference>